<dbReference type="EMBL" id="LC490317">
    <property type="protein sequence ID" value="BBM28503.1"/>
    <property type="molecule type" value="Genomic_DNA"/>
</dbReference>
<dbReference type="EMBL" id="LC490316">
    <property type="protein sequence ID" value="BBM28495.1"/>
    <property type="molecule type" value="Genomic_DNA"/>
</dbReference>
<sequence>MINFVCVGPFRCLPVPCPEDLLVEDLVDGLLSLEEDLNKQRTEEESVLDGLLSLEEECNGQQQRVPLREETPPRGETHRDRQRRAEEKRKRKREREKEEEEQIAEFLKRKEEKKARRRRREEEKAAYRARRKREEEERLERKRRLAEQGAKRARQRDARKEKIKELGVDGYARQLESEVDSLEAERKRLLQEKEDLMGEVNYWQGRLQAMWSQ</sequence>
<evidence type="ECO:0000313" key="3">
    <source>
        <dbReference type="EMBL" id="BBM28479.1"/>
    </source>
</evidence>
<name>A0A7R6QH85_9STL1</name>
<evidence type="ECO:0000313" key="2">
    <source>
        <dbReference type="EMBL" id="BBM28471.1"/>
    </source>
</evidence>
<evidence type="ECO:0000313" key="4">
    <source>
        <dbReference type="EMBL" id="BBM28495.1"/>
    </source>
</evidence>
<reference evidence="3" key="1">
    <citation type="submission" date="2019-06" db="EMBL/GenBank/DDBJ databases">
        <authorList>
            <person name="Kuramitsu M."/>
            <person name="Kobayashi-Kitamura T."/>
            <person name="Murata M."/>
            <person name="Akari H."/>
            <person name="Tezuka K."/>
            <person name="Mizukami T."/>
            <person name="Okuma K."/>
            <person name="Hamaguchi I."/>
        </authorList>
    </citation>
    <scope>NUCLEOTIDE SEQUENCE</scope>
    <source>
        <strain evidence="2">H0168</strain>
        <strain evidence="3">H0175</strain>
        <strain evidence="4">H0548</strain>
        <strain evidence="5">H0734</strain>
    </source>
</reference>
<organism evidence="3">
    <name type="scientific">Simian T-lymphotropic virus 1</name>
    <dbReference type="NCBI Taxonomy" id="33747"/>
    <lineage>
        <taxon>Viruses</taxon>
        <taxon>Riboviria</taxon>
        <taxon>Pararnavirae</taxon>
        <taxon>Artverviricota</taxon>
        <taxon>Revtraviricetes</taxon>
        <taxon>Ortervirales</taxon>
        <taxon>Retroviridae</taxon>
        <taxon>Orthoretrovirinae</taxon>
        <taxon>Deltaretrovirus</taxon>
        <taxon>Deltaretrovirus priTlym1</taxon>
        <taxon>Primate T-lymphotropic virus 1</taxon>
    </lineage>
</organism>
<accession>A0A7R6QH85</accession>
<dbReference type="GO" id="GO:0016032">
    <property type="term" value="P:viral process"/>
    <property type="evidence" value="ECO:0007669"/>
    <property type="project" value="InterPro"/>
</dbReference>
<dbReference type="EMBL" id="LC490314">
    <property type="protein sequence ID" value="BBM28479.1"/>
    <property type="molecule type" value="Genomic_DNA"/>
</dbReference>
<dbReference type="InterPro" id="IPR026220">
    <property type="entry name" value="HTLV1ZIPPER"/>
</dbReference>
<dbReference type="PRINTS" id="PR02097">
    <property type="entry name" value="HTLV1ZIPPER"/>
</dbReference>
<proteinExistence type="predicted"/>
<feature type="compositionally biased region" description="Basic and acidic residues" evidence="1">
    <location>
        <begin position="66"/>
        <end position="88"/>
    </location>
</feature>
<gene>
    <name evidence="3" type="primary">usSBZ</name>
</gene>
<evidence type="ECO:0000313" key="5">
    <source>
        <dbReference type="EMBL" id="BBM28503.1"/>
    </source>
</evidence>
<evidence type="ECO:0000256" key="1">
    <source>
        <dbReference type="SAM" id="MobiDB-lite"/>
    </source>
</evidence>
<dbReference type="EMBL" id="LC490313">
    <property type="protein sequence ID" value="BBM28471.1"/>
    <property type="molecule type" value="Genomic_DNA"/>
</dbReference>
<protein>
    <submittedName>
        <fullName evidence="3">UsHBZ protein</fullName>
    </submittedName>
</protein>
<feature type="region of interest" description="Disordered" evidence="1">
    <location>
        <begin position="138"/>
        <end position="160"/>
    </location>
</feature>
<reference evidence="3" key="2">
    <citation type="journal article" date="2024" name="Virol. J.">
        <title>Highly homologous simian T-cell leukemia virus type 1 genome in Japanese macaques: a large cohort study.</title>
        <authorList>
            <person name="Hiraga K."/>
            <person name="Kitamura T."/>
            <person name="Kuramitsu M."/>
            <person name="Murata M."/>
            <person name="Tezuka K."/>
            <person name="Okuma K."/>
            <person name="Hamaguchi I."/>
            <person name="Akari H."/>
            <person name="Mizukami T."/>
        </authorList>
    </citation>
    <scope>NUCLEOTIDE SEQUENCE</scope>
    <source>
        <strain evidence="2">H0168</strain>
        <strain evidence="3">H0175</strain>
        <strain evidence="4">H0548</strain>
        <strain evidence="5">H0734</strain>
    </source>
</reference>
<feature type="region of interest" description="Disordered" evidence="1">
    <location>
        <begin position="58"/>
        <end position="95"/>
    </location>
</feature>